<accession>A0A0K0D987</accession>
<proteinExistence type="predicted"/>
<evidence type="ECO:0000313" key="8">
    <source>
        <dbReference type="WBParaSite" id="ACAC_0000666401-mRNA-1"/>
    </source>
</evidence>
<keyword evidence="1 5" id="KW-0768">Sushi</keyword>
<feature type="domain" description="Sushi" evidence="6">
    <location>
        <begin position="356"/>
        <end position="417"/>
    </location>
</feature>
<feature type="domain" description="Sushi" evidence="6">
    <location>
        <begin position="190"/>
        <end position="253"/>
    </location>
</feature>
<keyword evidence="3" id="KW-1015">Disulfide bond</keyword>
<dbReference type="SMART" id="SM00032">
    <property type="entry name" value="CCP"/>
    <property type="match status" value="4"/>
</dbReference>
<keyword evidence="4" id="KW-0325">Glycoprotein</keyword>
<evidence type="ECO:0000313" key="7">
    <source>
        <dbReference type="Proteomes" id="UP000035642"/>
    </source>
</evidence>
<dbReference type="InterPro" id="IPR035976">
    <property type="entry name" value="Sushi/SCR/CCP_sf"/>
</dbReference>
<dbReference type="InterPro" id="IPR000436">
    <property type="entry name" value="Sushi_SCR_CCP_dom"/>
</dbReference>
<name>A0A0K0D987_ANGCA</name>
<dbReference type="Proteomes" id="UP000035642">
    <property type="component" value="Unassembled WGS sequence"/>
</dbReference>
<dbReference type="Gene3D" id="2.10.70.10">
    <property type="entry name" value="Complement Module, domain 1"/>
    <property type="match status" value="4"/>
</dbReference>
<sequence>MSHGDQRLVSRRPIGWSILAGYSRDYPTRIRIQKASGFTAVTVWTREFNGSFLYRISDEDLSDEGYHRGTIDREDVAVLLARSPERCTFGVCTLALSTNEKISDGIVSHQENKENSFTSLPDTFFCARRHGDCGAQRPVFRFTKGSGLSEVHAYSFDPKTSFAHYSREAEIFCYAWVDNESIVHPMTNDSKCLLVNSIANGKIRYSSSNSSIYSIGTTATLECDEGYVNGGQSTVLCVKSGWYPASGLGYCVEQNNSLVHSDTSLSASSSSMECAALGKIRNGQLTYSGLAKGALINTAVRQISYSTLEPYTPSTTATMSCDFGLSVVGASMLRCTVDGWFPPEGFGVCGVETAGLGCLPVIVLGGTPSYVQSNLQIPFSSGTSVLVVCNAGYTPQGTMSAMCENGIWTPPLGVCILSLGIIPGKELVYLPKEFVRSFDGINSGLTEAACPAMAIPLNGYVTYSISGSDRIFIESGVTFTFLLEYFNFRIDGTEPDGVLLCGNPIVANGIVTYSLGTPEEPLKEPGTVALMSCNLGFVPIGSTTSTCQNGVWMPALGICSVEGLPALVAFA</sequence>
<reference evidence="7" key="1">
    <citation type="submission" date="2012-09" db="EMBL/GenBank/DDBJ databases">
        <authorList>
            <person name="Martin A.A."/>
        </authorList>
    </citation>
    <scope>NUCLEOTIDE SEQUENCE</scope>
</reference>
<organism evidence="7 8">
    <name type="scientific">Angiostrongylus cantonensis</name>
    <name type="common">Rat lungworm</name>
    <dbReference type="NCBI Taxonomy" id="6313"/>
    <lineage>
        <taxon>Eukaryota</taxon>
        <taxon>Metazoa</taxon>
        <taxon>Ecdysozoa</taxon>
        <taxon>Nematoda</taxon>
        <taxon>Chromadorea</taxon>
        <taxon>Rhabditida</taxon>
        <taxon>Rhabditina</taxon>
        <taxon>Rhabditomorpha</taxon>
        <taxon>Strongyloidea</taxon>
        <taxon>Metastrongylidae</taxon>
        <taxon>Angiostrongylus</taxon>
    </lineage>
</organism>
<keyword evidence="7" id="KW-1185">Reference proteome</keyword>
<dbReference type="Pfam" id="PF00084">
    <property type="entry name" value="Sushi"/>
    <property type="match status" value="2"/>
</dbReference>
<reference evidence="8" key="2">
    <citation type="submission" date="2017-02" db="UniProtKB">
        <authorList>
            <consortium name="WormBaseParasite"/>
        </authorList>
    </citation>
    <scope>IDENTIFICATION</scope>
</reference>
<dbReference type="PROSITE" id="PS50923">
    <property type="entry name" value="SUSHI"/>
    <property type="match status" value="3"/>
</dbReference>
<dbReference type="PANTHER" id="PTHR19325">
    <property type="entry name" value="COMPLEMENT COMPONENT-RELATED SUSHI DOMAIN-CONTAINING"/>
    <property type="match status" value="1"/>
</dbReference>
<evidence type="ECO:0000256" key="5">
    <source>
        <dbReference type="PROSITE-ProRule" id="PRU00302"/>
    </source>
</evidence>
<dbReference type="WBParaSite" id="ACAC_0000666401-mRNA-1">
    <property type="protein sequence ID" value="ACAC_0000666401-mRNA-1"/>
    <property type="gene ID" value="ACAC_0000666401"/>
</dbReference>
<comment type="caution">
    <text evidence="5">Lacks conserved residue(s) required for the propagation of feature annotation.</text>
</comment>
<dbReference type="STRING" id="6313.A0A0K0D987"/>
<evidence type="ECO:0000259" key="6">
    <source>
        <dbReference type="PROSITE" id="PS50923"/>
    </source>
</evidence>
<evidence type="ECO:0000256" key="3">
    <source>
        <dbReference type="ARBA" id="ARBA00023157"/>
    </source>
</evidence>
<dbReference type="AlphaFoldDB" id="A0A0K0D987"/>
<evidence type="ECO:0000256" key="1">
    <source>
        <dbReference type="ARBA" id="ARBA00022659"/>
    </source>
</evidence>
<dbReference type="InterPro" id="IPR050350">
    <property type="entry name" value="Compl-Cell_Adhes-Reg"/>
</dbReference>
<keyword evidence="2" id="KW-0677">Repeat</keyword>
<protein>
    <submittedName>
        <fullName evidence="8">Sushi domain-containing protein</fullName>
    </submittedName>
</protein>
<evidence type="ECO:0000256" key="2">
    <source>
        <dbReference type="ARBA" id="ARBA00022737"/>
    </source>
</evidence>
<evidence type="ECO:0000256" key="4">
    <source>
        <dbReference type="ARBA" id="ARBA00023180"/>
    </source>
</evidence>
<feature type="domain" description="Sushi" evidence="6">
    <location>
        <begin position="499"/>
        <end position="561"/>
    </location>
</feature>
<dbReference type="SUPFAM" id="SSF57535">
    <property type="entry name" value="Complement control module/SCR domain"/>
    <property type="match status" value="3"/>
</dbReference>
<dbReference type="PANTHER" id="PTHR19325:SF575">
    <property type="entry name" value="LOCOMOTION-RELATED PROTEIN HIKARU GENKI"/>
    <property type="match status" value="1"/>
</dbReference>
<dbReference type="CDD" id="cd00033">
    <property type="entry name" value="CCP"/>
    <property type="match status" value="2"/>
</dbReference>